<dbReference type="GO" id="GO:0055085">
    <property type="term" value="P:transmembrane transport"/>
    <property type="evidence" value="ECO:0007669"/>
    <property type="project" value="InterPro"/>
</dbReference>
<dbReference type="InterPro" id="IPR000515">
    <property type="entry name" value="MetI-like"/>
</dbReference>
<feature type="region of interest" description="Disordered" evidence="8">
    <location>
        <begin position="1"/>
        <end position="39"/>
    </location>
</feature>
<feature type="transmembrane region" description="Helical" evidence="7">
    <location>
        <begin position="175"/>
        <end position="194"/>
    </location>
</feature>
<dbReference type="PANTHER" id="PTHR32243">
    <property type="entry name" value="MALTOSE TRANSPORT SYSTEM PERMEASE-RELATED"/>
    <property type="match status" value="1"/>
</dbReference>
<dbReference type="PANTHER" id="PTHR32243:SF52">
    <property type="entry name" value="ABC TRANSPORTER PERMEASE PROTEIN"/>
    <property type="match status" value="1"/>
</dbReference>
<gene>
    <name evidence="10" type="ORF">FHX42_003572</name>
</gene>
<evidence type="ECO:0000256" key="4">
    <source>
        <dbReference type="ARBA" id="ARBA00022692"/>
    </source>
</evidence>
<proteinExistence type="inferred from homology"/>
<comment type="caution">
    <text evidence="10">The sequence shown here is derived from an EMBL/GenBank/DDBJ whole genome shotgun (WGS) entry which is preliminary data.</text>
</comment>
<dbReference type="EMBL" id="JACGWZ010000005">
    <property type="protein sequence ID" value="MBA8826196.1"/>
    <property type="molecule type" value="Genomic_DNA"/>
</dbReference>
<dbReference type="InterPro" id="IPR050901">
    <property type="entry name" value="BP-dep_ABC_trans_perm"/>
</dbReference>
<dbReference type="PROSITE" id="PS50928">
    <property type="entry name" value="ABC_TM1"/>
    <property type="match status" value="1"/>
</dbReference>
<organism evidence="10 11">
    <name type="scientific">Halosaccharopolyspora lacisalsi</name>
    <dbReference type="NCBI Taxonomy" id="1000566"/>
    <lineage>
        <taxon>Bacteria</taxon>
        <taxon>Bacillati</taxon>
        <taxon>Actinomycetota</taxon>
        <taxon>Actinomycetes</taxon>
        <taxon>Pseudonocardiales</taxon>
        <taxon>Pseudonocardiaceae</taxon>
        <taxon>Halosaccharopolyspora</taxon>
    </lineage>
</organism>
<keyword evidence="5 7" id="KW-1133">Transmembrane helix</keyword>
<feature type="transmembrane region" description="Helical" evidence="7">
    <location>
        <begin position="144"/>
        <end position="163"/>
    </location>
</feature>
<feature type="transmembrane region" description="Helical" evidence="7">
    <location>
        <begin position="45"/>
        <end position="70"/>
    </location>
</feature>
<sequence length="311" mass="33753">MSDPARPTSTAAETPRKSASTEAVVPRPSTENVHRRRRAHRKHRGVGMIWSALAWIVGLGFFFPVLWMVLTAFKHEREAYTDPPTLLFTPTLDQFQAVLGSGMGLTLLNSAFATAVSTACVLALGIPAAFALSLRPVKRTQDVLFFFISTKMLPIVAVIIPLYVIVNEIGMLDNIWALIVLYTAMNLPIAIWMMRSFFLEVPPELLEAASMDGASLATAVRRVILPLVSPGIAATALICVIFSWNEFFFAVNLTAVRAQTAPVSLVGFITGEGLFWARLSAASTLAALPVVIAGWIAQNKLVRGLSFGAIK</sequence>
<feature type="compositionally biased region" description="Polar residues" evidence="8">
    <location>
        <begin position="7"/>
        <end position="21"/>
    </location>
</feature>
<comment type="similarity">
    <text evidence="7">Belongs to the binding-protein-dependent transport system permease family.</text>
</comment>
<dbReference type="InterPro" id="IPR035906">
    <property type="entry name" value="MetI-like_sf"/>
</dbReference>
<evidence type="ECO:0000256" key="7">
    <source>
        <dbReference type="RuleBase" id="RU363032"/>
    </source>
</evidence>
<evidence type="ECO:0000256" key="6">
    <source>
        <dbReference type="ARBA" id="ARBA00023136"/>
    </source>
</evidence>
<evidence type="ECO:0000256" key="8">
    <source>
        <dbReference type="SAM" id="MobiDB-lite"/>
    </source>
</evidence>
<dbReference type="GO" id="GO:0005886">
    <property type="term" value="C:plasma membrane"/>
    <property type="evidence" value="ECO:0007669"/>
    <property type="project" value="UniProtKB-SubCell"/>
</dbReference>
<feature type="transmembrane region" description="Helical" evidence="7">
    <location>
        <begin position="275"/>
        <end position="297"/>
    </location>
</feature>
<evidence type="ECO:0000256" key="5">
    <source>
        <dbReference type="ARBA" id="ARBA00022989"/>
    </source>
</evidence>
<feature type="domain" description="ABC transmembrane type-1" evidence="9">
    <location>
        <begin position="107"/>
        <end position="297"/>
    </location>
</feature>
<comment type="subcellular location">
    <subcellularLocation>
        <location evidence="1 7">Cell membrane</location>
        <topology evidence="1 7">Multi-pass membrane protein</topology>
    </subcellularLocation>
</comment>
<keyword evidence="11" id="KW-1185">Reference proteome</keyword>
<keyword evidence="6 7" id="KW-0472">Membrane</keyword>
<evidence type="ECO:0000256" key="2">
    <source>
        <dbReference type="ARBA" id="ARBA00022448"/>
    </source>
</evidence>
<dbReference type="Gene3D" id="1.10.3720.10">
    <property type="entry name" value="MetI-like"/>
    <property type="match status" value="1"/>
</dbReference>
<evidence type="ECO:0000256" key="1">
    <source>
        <dbReference type="ARBA" id="ARBA00004651"/>
    </source>
</evidence>
<dbReference type="CDD" id="cd06261">
    <property type="entry name" value="TM_PBP2"/>
    <property type="match status" value="1"/>
</dbReference>
<feature type="transmembrane region" description="Helical" evidence="7">
    <location>
        <begin position="223"/>
        <end position="244"/>
    </location>
</feature>
<reference evidence="10 11" key="1">
    <citation type="submission" date="2020-07" db="EMBL/GenBank/DDBJ databases">
        <title>Sequencing the genomes of 1000 actinobacteria strains.</title>
        <authorList>
            <person name="Klenk H.-P."/>
        </authorList>
    </citation>
    <scope>NUCLEOTIDE SEQUENCE [LARGE SCALE GENOMIC DNA]</scope>
    <source>
        <strain evidence="10 11">DSM 45975</strain>
    </source>
</reference>
<keyword evidence="4 7" id="KW-0812">Transmembrane</keyword>
<accession>A0A839E0Z1</accession>
<name>A0A839E0Z1_9PSEU</name>
<evidence type="ECO:0000313" key="11">
    <source>
        <dbReference type="Proteomes" id="UP000569329"/>
    </source>
</evidence>
<dbReference type="AlphaFoldDB" id="A0A839E0Z1"/>
<keyword evidence="2 7" id="KW-0813">Transport</keyword>
<keyword evidence="3" id="KW-1003">Cell membrane</keyword>
<dbReference type="Pfam" id="PF00528">
    <property type="entry name" value="BPD_transp_1"/>
    <property type="match status" value="1"/>
</dbReference>
<evidence type="ECO:0000259" key="9">
    <source>
        <dbReference type="PROSITE" id="PS50928"/>
    </source>
</evidence>
<protein>
    <submittedName>
        <fullName evidence="10">Sorbitol/mannitol transport system permease protein</fullName>
    </submittedName>
</protein>
<dbReference type="Proteomes" id="UP000569329">
    <property type="component" value="Unassembled WGS sequence"/>
</dbReference>
<dbReference type="SUPFAM" id="SSF161098">
    <property type="entry name" value="MetI-like"/>
    <property type="match status" value="1"/>
</dbReference>
<evidence type="ECO:0000256" key="3">
    <source>
        <dbReference type="ARBA" id="ARBA00022475"/>
    </source>
</evidence>
<feature type="transmembrane region" description="Helical" evidence="7">
    <location>
        <begin position="111"/>
        <end position="132"/>
    </location>
</feature>
<evidence type="ECO:0000313" key="10">
    <source>
        <dbReference type="EMBL" id="MBA8826196.1"/>
    </source>
</evidence>